<dbReference type="PANTHER" id="PTHR33420:SF3">
    <property type="entry name" value="FIMBRIAL SUBUNIT ELFA"/>
    <property type="match status" value="1"/>
</dbReference>
<evidence type="ECO:0000256" key="5">
    <source>
        <dbReference type="SAM" id="SignalP"/>
    </source>
</evidence>
<dbReference type="InterPro" id="IPR008966">
    <property type="entry name" value="Adhesion_dom_sf"/>
</dbReference>
<reference evidence="8 9" key="2">
    <citation type="submission" date="2018-12" db="EMBL/GenBank/DDBJ databases">
        <authorList>
            <consortium name="Pathogen Informatics"/>
        </authorList>
    </citation>
    <scope>NUCLEOTIDE SEQUENCE [LARGE SCALE GENOMIC DNA]</scope>
    <source>
        <strain evidence="8 9">NCTC11075</strain>
    </source>
</reference>
<dbReference type="AlphaFoldDB" id="A0A078LGG9"/>
<dbReference type="Pfam" id="PF00419">
    <property type="entry name" value="Fimbrial"/>
    <property type="match status" value="1"/>
</dbReference>
<dbReference type="OMA" id="FNAYYRS"/>
<dbReference type="EMBL" id="LR134204">
    <property type="protein sequence ID" value="VEB84537.1"/>
    <property type="molecule type" value="Genomic_DNA"/>
</dbReference>
<dbReference type="InterPro" id="IPR050263">
    <property type="entry name" value="Bact_Fimbrial_Adh_Pro"/>
</dbReference>
<feature type="signal peptide" evidence="5">
    <location>
        <begin position="1"/>
        <end position="24"/>
    </location>
</feature>
<proteinExistence type="inferred from homology"/>
<dbReference type="GO" id="GO:0043709">
    <property type="term" value="P:cell adhesion involved in single-species biofilm formation"/>
    <property type="evidence" value="ECO:0007669"/>
    <property type="project" value="TreeGrafter"/>
</dbReference>
<keyword evidence="4" id="KW-0281">Fimbrium</keyword>
<evidence type="ECO:0000256" key="3">
    <source>
        <dbReference type="ARBA" id="ARBA00022729"/>
    </source>
</evidence>
<dbReference type="InterPro" id="IPR000259">
    <property type="entry name" value="Adhesion_dom_fimbrial"/>
</dbReference>
<dbReference type="EMBL" id="LK931336">
    <property type="protein sequence ID" value="CDZ83159.1"/>
    <property type="molecule type" value="Genomic_DNA"/>
</dbReference>
<evidence type="ECO:0000256" key="2">
    <source>
        <dbReference type="ARBA" id="ARBA00006671"/>
    </source>
</evidence>
<feature type="chain" id="PRO_5044540013" evidence="5">
    <location>
        <begin position="25"/>
        <end position="177"/>
    </location>
</feature>
<dbReference type="Gene3D" id="2.60.40.1090">
    <property type="entry name" value="Fimbrial-type adhesion domain"/>
    <property type="match status" value="1"/>
</dbReference>
<dbReference type="InterPro" id="IPR036937">
    <property type="entry name" value="Adhesion_dom_fimbrial_sf"/>
</dbReference>
<gene>
    <name evidence="7" type="primary">lpfA_1</name>
    <name evidence="7" type="ORF">BN1086_01267</name>
    <name evidence="8" type="ORF">NCTC11075_00461</name>
</gene>
<evidence type="ECO:0000313" key="9">
    <source>
        <dbReference type="Proteomes" id="UP000270272"/>
    </source>
</evidence>
<name>A0A078LGG9_CITKO</name>
<feature type="domain" description="Fimbrial-type adhesion" evidence="6">
    <location>
        <begin position="30"/>
        <end position="176"/>
    </location>
</feature>
<dbReference type="PANTHER" id="PTHR33420">
    <property type="entry name" value="FIMBRIAL SUBUNIT ELFA-RELATED"/>
    <property type="match status" value="1"/>
</dbReference>
<dbReference type="Proteomes" id="UP000270272">
    <property type="component" value="Chromosome"/>
</dbReference>
<dbReference type="GO" id="GO:0009289">
    <property type="term" value="C:pilus"/>
    <property type="evidence" value="ECO:0007669"/>
    <property type="project" value="UniProtKB-SubCell"/>
</dbReference>
<comment type="subcellular location">
    <subcellularLocation>
        <location evidence="1">Fimbrium</location>
    </subcellularLocation>
</comment>
<protein>
    <submittedName>
        <fullName evidence="7">Major fimbrial subunit</fullName>
    </submittedName>
</protein>
<reference evidence="7" key="1">
    <citation type="submission" date="2014-06" db="EMBL/GenBank/DDBJ databases">
        <authorList>
            <person name="Urmite Genomes Urmite Genomes"/>
        </authorList>
    </citation>
    <scope>NUCLEOTIDE SEQUENCE</scope>
</reference>
<evidence type="ECO:0000256" key="1">
    <source>
        <dbReference type="ARBA" id="ARBA00004561"/>
    </source>
</evidence>
<sequence length="177" mass="18531">MMKKNMIAMALSAAAILSISHAIAYDGTVKFVGQVLDTACTVDIGANNTMTVDMGSVYKTAFTNAGDEASTTKFTLRLINCPSSVTSARVKFDGVNHSGNTDLLALSADPGSASGVAIRLMTADRAPLGLNQINGYSYSLLDMVDNQLDFYAAYVATSVPVVPGVVNAVANFTVNYN</sequence>
<keyword evidence="3 5" id="KW-0732">Signal</keyword>
<accession>A0A078LGG9</accession>
<evidence type="ECO:0000313" key="7">
    <source>
        <dbReference type="EMBL" id="CDZ83159.1"/>
    </source>
</evidence>
<evidence type="ECO:0000313" key="8">
    <source>
        <dbReference type="EMBL" id="VEB84537.1"/>
    </source>
</evidence>
<dbReference type="PATRIC" id="fig|545.12.peg.1267"/>
<evidence type="ECO:0000256" key="4">
    <source>
        <dbReference type="ARBA" id="ARBA00023263"/>
    </source>
</evidence>
<dbReference type="SUPFAM" id="SSF49401">
    <property type="entry name" value="Bacterial adhesins"/>
    <property type="match status" value="1"/>
</dbReference>
<comment type="similarity">
    <text evidence="2">Belongs to the fimbrial protein family.</text>
</comment>
<evidence type="ECO:0000259" key="6">
    <source>
        <dbReference type="Pfam" id="PF00419"/>
    </source>
</evidence>
<organism evidence="7">
    <name type="scientific">Citrobacter koseri</name>
    <name type="common">Citrobacter diversus</name>
    <dbReference type="NCBI Taxonomy" id="545"/>
    <lineage>
        <taxon>Bacteria</taxon>
        <taxon>Pseudomonadati</taxon>
        <taxon>Pseudomonadota</taxon>
        <taxon>Gammaproteobacteria</taxon>
        <taxon>Enterobacterales</taxon>
        <taxon>Enterobacteriaceae</taxon>
        <taxon>Citrobacter</taxon>
    </lineage>
</organism>